<dbReference type="RefSeq" id="WP_223929975.1">
    <property type="nucleotide sequence ID" value="NZ_BPTU01000004.1"/>
</dbReference>
<proteinExistence type="predicted"/>
<dbReference type="AlphaFoldDB" id="A0A9R1C816"/>
<sequence>MPNYELATTTEQLREFLSKVVPKCDDVDCNELFKVIANSLIKNFAVKKGSELYRFTDIEFYYYDSQIDDYRDDNENKKVTYPRTCKQGQWFFHNSGIDLTFNSDADKGGSSAFPVGRYACLFSFDCLVFHAK</sequence>
<evidence type="ECO:0000313" key="2">
    <source>
        <dbReference type="Proteomes" id="UP000825483"/>
    </source>
</evidence>
<name>A0A9R1C816_9BACT</name>
<dbReference type="GeneID" id="72468620"/>
<comment type="caution">
    <text evidence="1">The sequence shown here is derived from an EMBL/GenBank/DDBJ whole genome shotgun (WGS) entry which is preliminary data.</text>
</comment>
<reference evidence="1" key="1">
    <citation type="journal article" date="2022" name="Int. J. Syst. Evol. Microbiol.">
        <title>Prevotella lacticifex sp. nov., isolated from the rumen of cows.</title>
        <authorList>
            <person name="Shinkai T."/>
            <person name="Ikeyama N."/>
            <person name="Kumagai M."/>
            <person name="Ohmori H."/>
            <person name="Sakamoto M."/>
            <person name="Ohkuma M."/>
            <person name="Mitsumori M."/>
        </authorList>
    </citation>
    <scope>NUCLEOTIDE SEQUENCE</scope>
    <source>
        <strain evidence="1">R5076</strain>
    </source>
</reference>
<keyword evidence="2" id="KW-1185">Reference proteome</keyword>
<protein>
    <submittedName>
        <fullName evidence="1">Uncharacterized protein</fullName>
    </submittedName>
</protein>
<organism evidence="1 2">
    <name type="scientific">Prevotella lacticifex</name>
    <dbReference type="NCBI Taxonomy" id="2854755"/>
    <lineage>
        <taxon>Bacteria</taxon>
        <taxon>Pseudomonadati</taxon>
        <taxon>Bacteroidota</taxon>
        <taxon>Bacteroidia</taxon>
        <taxon>Bacteroidales</taxon>
        <taxon>Prevotellaceae</taxon>
        <taxon>Prevotella</taxon>
    </lineage>
</organism>
<gene>
    <name evidence="1" type="ORF">PRLR5076_05720</name>
</gene>
<accession>A0A9R1C816</accession>
<dbReference type="Proteomes" id="UP000825483">
    <property type="component" value="Unassembled WGS sequence"/>
</dbReference>
<evidence type="ECO:0000313" key="1">
    <source>
        <dbReference type="EMBL" id="GJG57721.1"/>
    </source>
</evidence>
<dbReference type="EMBL" id="BPUB01000001">
    <property type="protein sequence ID" value="GJG57721.1"/>
    <property type="molecule type" value="Genomic_DNA"/>
</dbReference>